<name>A0AC35F642_9BILA</name>
<proteinExistence type="predicted"/>
<evidence type="ECO:0000313" key="1">
    <source>
        <dbReference type="Proteomes" id="UP000887580"/>
    </source>
</evidence>
<accession>A0AC35F642</accession>
<reference evidence="2" key="1">
    <citation type="submission" date="2022-11" db="UniProtKB">
        <authorList>
            <consortium name="WormBaseParasite"/>
        </authorList>
    </citation>
    <scope>IDENTIFICATION</scope>
</reference>
<evidence type="ECO:0000313" key="2">
    <source>
        <dbReference type="WBParaSite" id="PS1159_v2.g13959.t1"/>
    </source>
</evidence>
<dbReference type="Proteomes" id="UP000887580">
    <property type="component" value="Unplaced"/>
</dbReference>
<organism evidence="1 2">
    <name type="scientific">Panagrolaimus sp. PS1159</name>
    <dbReference type="NCBI Taxonomy" id="55785"/>
    <lineage>
        <taxon>Eukaryota</taxon>
        <taxon>Metazoa</taxon>
        <taxon>Ecdysozoa</taxon>
        <taxon>Nematoda</taxon>
        <taxon>Chromadorea</taxon>
        <taxon>Rhabditida</taxon>
        <taxon>Tylenchina</taxon>
        <taxon>Panagrolaimomorpha</taxon>
        <taxon>Panagrolaimoidea</taxon>
        <taxon>Panagrolaimidae</taxon>
        <taxon>Panagrolaimus</taxon>
    </lineage>
</organism>
<sequence>MGASPTTSSSLSLFSIFFAIIHKWICIPVICKQFNGLIGKSKERLIIKFPLVNEKLFFGGLKDIPTTVSSPGSDNNNHGEYETVELVVHRPIWFCWRMWLDRKMGLGEGFMEGDWDCTPSSKALLTLLIRARKDNSTSTRSPPKPKTFLSRFPSFLGDSIRSIVSTLNYLQHKWRTNTLIQSQKNIREHYDLGNDMFELFLDESMTYSCAIFEEPLPKNITKSDMKLLFDAQMRKYDALCDRLNIKSTDHVLEIGCGWGHCAIRSVKRFGCKWTGLTISEKQFALCKKRVKEAGMEDKIDIKFLDYRKETGVYDKIISIEMIEAVGHEYFPVYFSTIRDRLCPGGVAAIQAIICRDENYEPMRKSSNFIKKHIFPGGEMPSIGMILASLPPGLTMSKEFKRFGKHYSVTLDLWNAAWQERRQKIIALGYSDRFIRKWEFYFLLCSALFEYGNIDVAHFSFVKEH</sequence>
<dbReference type="WBParaSite" id="PS1159_v2.g13959.t1">
    <property type="protein sequence ID" value="PS1159_v2.g13959.t1"/>
    <property type="gene ID" value="PS1159_v2.g13959"/>
</dbReference>
<protein>
    <submittedName>
        <fullName evidence="2">Cyclopropane-fatty-acyl-phospholipid synthase</fullName>
    </submittedName>
</protein>